<dbReference type="InterPro" id="IPR004358">
    <property type="entry name" value="Sig_transdc_His_kin-like_C"/>
</dbReference>
<dbReference type="InterPro" id="IPR005467">
    <property type="entry name" value="His_kinase_dom"/>
</dbReference>
<evidence type="ECO:0000256" key="1">
    <source>
        <dbReference type="ARBA" id="ARBA00000085"/>
    </source>
</evidence>
<dbReference type="FunFam" id="3.30.565.10:FF:000010">
    <property type="entry name" value="Sensor histidine kinase RcsC"/>
    <property type="match status" value="1"/>
</dbReference>
<dbReference type="CDD" id="cd00082">
    <property type="entry name" value="HisKA"/>
    <property type="match status" value="1"/>
</dbReference>
<dbReference type="Gene3D" id="3.30.450.40">
    <property type="match status" value="2"/>
</dbReference>
<dbReference type="EMBL" id="JQ844254">
    <property type="protein sequence ID" value="AGS53855.1"/>
    <property type="molecule type" value="Genomic_DNA"/>
</dbReference>
<dbReference type="InterPro" id="IPR003661">
    <property type="entry name" value="HisK_dim/P_dom"/>
</dbReference>
<feature type="domain" description="Histidine kinase" evidence="8">
    <location>
        <begin position="398"/>
        <end position="620"/>
    </location>
</feature>
<dbReference type="PROSITE" id="PS50109">
    <property type="entry name" value="HIS_KIN"/>
    <property type="match status" value="1"/>
</dbReference>
<sequence>MTELHNDKQKLEHQQRLLHAVDKTAEILLAAIDEETFEESVLQGMGIIARCLNVDRGYIWQNITVGGVVYYAMRFEWQDDLGRQTNPVENKAVYPYTHIPGWEAKFLRNECVNGSMDDLTKEEQQRLQPHGMVSVFAIPVFLRNYFWGWVSFDDCRQKRSITDNDMSILRSVGLMLANAINRNDMSVKVRDAQKQRTNLLDTVNNVANILLQAEVDEFEDAMRRCMKMMGEAVNADRVYIWRNHTGDDGRLYSTQLYEWSEGAAPQQSNEYTIDIPYDDNAPGWEETLSSGRCINGLVRDMDPVAQAQLSPQGIMSILVLPVFLRDVFWGFVGFDDCHSERIFTENEESILRSGSLLIAHALLRNDLTLSLRDAAAELESALEEAQAASKAKSNFLSNMSHEMRTPMNAIIGMTQIGKTAKTIEKKDYAFEKIEGASSHLLGVINDILDMSKIEAGKLVLNFAEFEFEKALQKAINVTGFRIEEKKQQFSMYLDSDIPKILYGDDQRLTQVIANLLTNAVKFTPEHGCIWLKANFMNEDNGICSIRIEVKDTGIGLSEEQKSRLFTSFEQAETSISRKFGGTGLGLAICKQIVGLMGGEIWVESEIGKGAAFVFTVRLVRGVDKSAAANSVTGGDSAMPEEILSFRGRHLLLAEDNEINREIVISLLEPSELTVDCAVNGIEAVNKFASSPESYDLIFMDMQMPQMDGLEATRKIRSLDSPKAKDIPIIAMTANVFKEDIDKCLEAGMNAHIGKPLDFNEVMDMLKRCLAPGY</sequence>
<dbReference type="Pfam" id="PF02518">
    <property type="entry name" value="HATPase_c"/>
    <property type="match status" value="1"/>
</dbReference>
<dbReference type="SUPFAM" id="SSF55874">
    <property type="entry name" value="ATPase domain of HSP90 chaperone/DNA topoisomerase II/histidine kinase"/>
    <property type="match status" value="1"/>
</dbReference>
<dbReference type="InterPro" id="IPR001789">
    <property type="entry name" value="Sig_transdc_resp-reg_receiver"/>
</dbReference>
<dbReference type="AlphaFoldDB" id="A0A806KGV0"/>
<organism evidence="10">
    <name type="scientific">uncultured bacterium contig00094</name>
    <dbReference type="NCBI Taxonomy" id="1181565"/>
    <lineage>
        <taxon>Bacteria</taxon>
        <taxon>environmental samples</taxon>
    </lineage>
</organism>
<evidence type="ECO:0000259" key="9">
    <source>
        <dbReference type="PROSITE" id="PS50110"/>
    </source>
</evidence>
<dbReference type="SMART" id="SM00388">
    <property type="entry name" value="HisKA"/>
    <property type="match status" value="1"/>
</dbReference>
<protein>
    <recommendedName>
        <fullName evidence="2">histidine kinase</fullName>
        <ecNumber evidence="2">2.7.13.3</ecNumber>
    </recommendedName>
</protein>
<evidence type="ECO:0000256" key="4">
    <source>
        <dbReference type="ARBA" id="ARBA00022679"/>
    </source>
</evidence>
<reference evidence="10" key="1">
    <citation type="submission" date="2012-03" db="EMBL/GenBank/DDBJ databases">
        <title>Functional metagenomics reveals considerable lignocellulase gene clusters in the gut microbiome of a wood-feeding higher termite.</title>
        <authorList>
            <person name="Liu N."/>
        </authorList>
    </citation>
    <scope>NUCLEOTIDE SEQUENCE</scope>
</reference>
<dbReference type="SUPFAM" id="SSF47384">
    <property type="entry name" value="Homodimeric domain of signal transducing histidine kinase"/>
    <property type="match status" value="1"/>
</dbReference>
<dbReference type="SMART" id="SM00448">
    <property type="entry name" value="REC"/>
    <property type="match status" value="1"/>
</dbReference>
<dbReference type="Gene3D" id="3.40.50.2300">
    <property type="match status" value="1"/>
</dbReference>
<proteinExistence type="predicted"/>
<dbReference type="Gene3D" id="3.30.565.10">
    <property type="entry name" value="Histidine kinase-like ATPase, C-terminal domain"/>
    <property type="match status" value="1"/>
</dbReference>
<dbReference type="InterPro" id="IPR003594">
    <property type="entry name" value="HATPase_dom"/>
</dbReference>
<dbReference type="CDD" id="cd17546">
    <property type="entry name" value="REC_hyHK_CKI1_RcsC-like"/>
    <property type="match status" value="1"/>
</dbReference>
<keyword evidence="4" id="KW-0808">Transferase</keyword>
<evidence type="ECO:0000256" key="2">
    <source>
        <dbReference type="ARBA" id="ARBA00012438"/>
    </source>
</evidence>
<accession>A0A806KGV0</accession>
<dbReference type="CDD" id="cd16922">
    <property type="entry name" value="HATPase_EvgS-ArcB-TorS-like"/>
    <property type="match status" value="1"/>
</dbReference>
<dbReference type="InterPro" id="IPR029016">
    <property type="entry name" value="GAF-like_dom_sf"/>
</dbReference>
<dbReference type="SMART" id="SM00065">
    <property type="entry name" value="GAF"/>
    <property type="match status" value="2"/>
</dbReference>
<dbReference type="PANTHER" id="PTHR45339">
    <property type="entry name" value="HYBRID SIGNAL TRANSDUCTION HISTIDINE KINASE J"/>
    <property type="match status" value="1"/>
</dbReference>
<evidence type="ECO:0000259" key="8">
    <source>
        <dbReference type="PROSITE" id="PS50109"/>
    </source>
</evidence>
<dbReference type="Gene3D" id="1.10.287.130">
    <property type="match status" value="1"/>
</dbReference>
<dbReference type="InterPro" id="IPR011006">
    <property type="entry name" value="CheY-like_superfamily"/>
</dbReference>
<dbReference type="Pfam" id="PF00512">
    <property type="entry name" value="HisKA"/>
    <property type="match status" value="1"/>
</dbReference>
<feature type="domain" description="Response regulatory" evidence="9">
    <location>
        <begin position="649"/>
        <end position="769"/>
    </location>
</feature>
<feature type="modified residue" description="4-aspartylphosphate" evidence="6">
    <location>
        <position position="700"/>
    </location>
</feature>
<evidence type="ECO:0000256" key="3">
    <source>
        <dbReference type="ARBA" id="ARBA00022553"/>
    </source>
</evidence>
<evidence type="ECO:0000256" key="6">
    <source>
        <dbReference type="PROSITE-ProRule" id="PRU00169"/>
    </source>
</evidence>
<dbReference type="SUPFAM" id="SSF52172">
    <property type="entry name" value="CheY-like"/>
    <property type="match status" value="1"/>
</dbReference>
<dbReference type="PROSITE" id="PS50110">
    <property type="entry name" value="RESPONSE_REGULATORY"/>
    <property type="match status" value="1"/>
</dbReference>
<name>A0A806KGV0_9BACT</name>
<dbReference type="SUPFAM" id="SSF55781">
    <property type="entry name" value="GAF domain-like"/>
    <property type="match status" value="2"/>
</dbReference>
<dbReference type="GO" id="GO:0000155">
    <property type="term" value="F:phosphorelay sensor kinase activity"/>
    <property type="evidence" value="ECO:0007669"/>
    <property type="project" value="InterPro"/>
</dbReference>
<dbReference type="Pfam" id="PF01590">
    <property type="entry name" value="GAF"/>
    <property type="match status" value="2"/>
</dbReference>
<feature type="coiled-coil region" evidence="7">
    <location>
        <begin position="364"/>
        <end position="391"/>
    </location>
</feature>
<evidence type="ECO:0000256" key="7">
    <source>
        <dbReference type="SAM" id="Coils"/>
    </source>
</evidence>
<dbReference type="InterPro" id="IPR003018">
    <property type="entry name" value="GAF"/>
</dbReference>
<dbReference type="InterPro" id="IPR036097">
    <property type="entry name" value="HisK_dim/P_sf"/>
</dbReference>
<dbReference type="EC" id="2.7.13.3" evidence="2"/>
<keyword evidence="7" id="KW-0175">Coiled coil</keyword>
<evidence type="ECO:0000256" key="5">
    <source>
        <dbReference type="ARBA" id="ARBA00022777"/>
    </source>
</evidence>
<dbReference type="SMART" id="SM00387">
    <property type="entry name" value="HATPase_c"/>
    <property type="match status" value="1"/>
</dbReference>
<evidence type="ECO:0000313" key="10">
    <source>
        <dbReference type="EMBL" id="AGS53855.1"/>
    </source>
</evidence>
<keyword evidence="5 10" id="KW-0418">Kinase</keyword>
<keyword evidence="3 6" id="KW-0597">Phosphoprotein</keyword>
<dbReference type="PANTHER" id="PTHR45339:SF5">
    <property type="entry name" value="HISTIDINE KINASE"/>
    <property type="match status" value="1"/>
</dbReference>
<dbReference type="PRINTS" id="PR00344">
    <property type="entry name" value="BCTRLSENSOR"/>
</dbReference>
<dbReference type="Pfam" id="PF00072">
    <property type="entry name" value="Response_reg"/>
    <property type="match status" value="1"/>
</dbReference>
<dbReference type="InterPro" id="IPR036890">
    <property type="entry name" value="HATPase_C_sf"/>
</dbReference>
<comment type="catalytic activity">
    <reaction evidence="1">
        <text>ATP + protein L-histidine = ADP + protein N-phospho-L-histidine.</text>
        <dbReference type="EC" id="2.7.13.3"/>
    </reaction>
</comment>